<sequence>MDLALCWPRRDIVLLLNSGYAVLAINYHGSIGYGDNFVRSLPGHCGDLDVKDVQYAVEKVLESERRLDSSRVAIFGGSHGGFIASHLIGQYPVNIYGFYKACVALNPVLNIASKLR</sequence>
<accession>A0A914RU58</accession>
<name>A0A914RU58_PAREQ</name>
<protein>
    <submittedName>
        <fullName evidence="4">Peptidase S9 prolyl oligopeptidase catalytic domain-containing protein</fullName>
    </submittedName>
</protein>
<dbReference type="PANTHER" id="PTHR42776">
    <property type="entry name" value="SERINE PEPTIDASE S9 FAMILY MEMBER"/>
    <property type="match status" value="1"/>
</dbReference>
<proteinExistence type="predicted"/>
<reference evidence="4" key="1">
    <citation type="submission" date="2022-11" db="UniProtKB">
        <authorList>
            <consortium name="WormBaseParasite"/>
        </authorList>
    </citation>
    <scope>IDENTIFICATION</scope>
</reference>
<dbReference type="GO" id="GO:0004252">
    <property type="term" value="F:serine-type endopeptidase activity"/>
    <property type="evidence" value="ECO:0007669"/>
    <property type="project" value="TreeGrafter"/>
</dbReference>
<feature type="domain" description="Peptidase S9 prolyl oligopeptidase catalytic" evidence="2">
    <location>
        <begin position="12"/>
        <end position="111"/>
    </location>
</feature>
<dbReference type="Proteomes" id="UP000887564">
    <property type="component" value="Unplaced"/>
</dbReference>
<dbReference type="SUPFAM" id="SSF53474">
    <property type="entry name" value="alpha/beta-Hydrolases"/>
    <property type="match status" value="1"/>
</dbReference>
<keyword evidence="1" id="KW-0378">Hydrolase</keyword>
<dbReference type="GO" id="GO:0006508">
    <property type="term" value="P:proteolysis"/>
    <property type="evidence" value="ECO:0007669"/>
    <property type="project" value="InterPro"/>
</dbReference>
<dbReference type="Pfam" id="PF00326">
    <property type="entry name" value="Peptidase_S9"/>
    <property type="match status" value="1"/>
</dbReference>
<evidence type="ECO:0000313" key="3">
    <source>
        <dbReference type="Proteomes" id="UP000887564"/>
    </source>
</evidence>
<evidence type="ECO:0000259" key="2">
    <source>
        <dbReference type="Pfam" id="PF00326"/>
    </source>
</evidence>
<dbReference type="PANTHER" id="PTHR42776:SF4">
    <property type="entry name" value="ACYLAMINO-ACID-RELEASING ENZYME"/>
    <property type="match status" value="1"/>
</dbReference>
<dbReference type="Gene3D" id="3.40.50.1820">
    <property type="entry name" value="alpha/beta hydrolase"/>
    <property type="match status" value="1"/>
</dbReference>
<organism evidence="3 4">
    <name type="scientific">Parascaris equorum</name>
    <name type="common">Equine roundworm</name>
    <dbReference type="NCBI Taxonomy" id="6256"/>
    <lineage>
        <taxon>Eukaryota</taxon>
        <taxon>Metazoa</taxon>
        <taxon>Ecdysozoa</taxon>
        <taxon>Nematoda</taxon>
        <taxon>Chromadorea</taxon>
        <taxon>Rhabditida</taxon>
        <taxon>Spirurina</taxon>
        <taxon>Ascaridomorpha</taxon>
        <taxon>Ascaridoidea</taxon>
        <taxon>Ascarididae</taxon>
        <taxon>Parascaris</taxon>
    </lineage>
</organism>
<dbReference type="AlphaFoldDB" id="A0A914RU58"/>
<dbReference type="InterPro" id="IPR001375">
    <property type="entry name" value="Peptidase_S9_cat"/>
</dbReference>
<evidence type="ECO:0000256" key="1">
    <source>
        <dbReference type="ARBA" id="ARBA00022801"/>
    </source>
</evidence>
<dbReference type="WBParaSite" id="PEQ_0000986301-mRNA-1">
    <property type="protein sequence ID" value="PEQ_0000986301-mRNA-1"/>
    <property type="gene ID" value="PEQ_0000986301"/>
</dbReference>
<dbReference type="InterPro" id="IPR029058">
    <property type="entry name" value="AB_hydrolase_fold"/>
</dbReference>
<keyword evidence="3" id="KW-1185">Reference proteome</keyword>
<evidence type="ECO:0000313" key="4">
    <source>
        <dbReference type="WBParaSite" id="PEQ_0000986301-mRNA-1"/>
    </source>
</evidence>